<evidence type="ECO:0000256" key="2">
    <source>
        <dbReference type="HAMAP-Rule" id="MF_00832"/>
    </source>
</evidence>
<dbReference type="InterPro" id="IPR029058">
    <property type="entry name" value="AB_hydrolase_fold"/>
</dbReference>
<dbReference type="OrthoDB" id="9804723at2"/>
<dbReference type="Pfam" id="PF00561">
    <property type="entry name" value="Abhydrolase_1"/>
    <property type="match status" value="1"/>
</dbReference>
<evidence type="ECO:0000256" key="1">
    <source>
        <dbReference type="ARBA" id="ARBA00022801"/>
    </source>
</evidence>
<name>A0A2N5EFQ3_9GAMM</name>
<dbReference type="Proteomes" id="UP000234240">
    <property type="component" value="Unassembled WGS sequence"/>
</dbReference>
<comment type="similarity">
    <text evidence="2">Belongs to the AB hydrolase superfamily. Hydrolase RutD family.</text>
</comment>
<dbReference type="GO" id="GO:0019740">
    <property type="term" value="P:nitrogen utilization"/>
    <property type="evidence" value="ECO:0007669"/>
    <property type="project" value="UniProtKB-UniRule"/>
</dbReference>
<comment type="caution">
    <text evidence="4">The sequence shown here is derived from an EMBL/GenBank/DDBJ whole genome shotgun (WGS) entry which is preliminary data.</text>
</comment>
<keyword evidence="5" id="KW-1185">Reference proteome</keyword>
<accession>A0A2N5EFQ3</accession>
<dbReference type="SUPFAM" id="SSF53474">
    <property type="entry name" value="alpha/beta-Hydrolases"/>
    <property type="match status" value="1"/>
</dbReference>
<dbReference type="GO" id="GO:0006212">
    <property type="term" value="P:uracil catabolic process"/>
    <property type="evidence" value="ECO:0007669"/>
    <property type="project" value="UniProtKB-UniRule"/>
</dbReference>
<dbReference type="GO" id="GO:0016811">
    <property type="term" value="F:hydrolase activity, acting on carbon-nitrogen (but not peptide) bonds, in linear amides"/>
    <property type="evidence" value="ECO:0007669"/>
    <property type="project" value="InterPro"/>
</dbReference>
<dbReference type="InterPro" id="IPR019913">
    <property type="entry name" value="Pyrimidine_utilisation_RutD"/>
</dbReference>
<evidence type="ECO:0000313" key="4">
    <source>
        <dbReference type="EMBL" id="PLR41384.1"/>
    </source>
</evidence>
<dbReference type="PRINTS" id="PR00111">
    <property type="entry name" value="ABHYDROLASE"/>
</dbReference>
<dbReference type="EC" id="3.5.1.-" evidence="2"/>
<dbReference type="EMBL" id="PJZF01000001">
    <property type="protein sequence ID" value="PLR41384.1"/>
    <property type="molecule type" value="Genomic_DNA"/>
</dbReference>
<dbReference type="HAMAP" id="MF_00832">
    <property type="entry name" value="RutD"/>
    <property type="match status" value="1"/>
</dbReference>
<dbReference type="AlphaFoldDB" id="A0A2N5EFQ3"/>
<reference evidence="4 5" key="1">
    <citation type="submission" date="2017-12" db="EMBL/GenBank/DDBJ databases">
        <title>Characterization of six clinical isolates of Enterochimera gen. nov., a novel genus of the Yersiniaciae family and the three species Enterochimera arupensis sp. nov., Enterochimera coloradensis sp. nov, and Enterochimera californica sp. nov.</title>
        <authorList>
            <person name="Rossi A."/>
            <person name="Fisher M."/>
        </authorList>
    </citation>
    <scope>NUCLEOTIDE SEQUENCE [LARGE SCALE GENOMIC DNA]</scope>
    <source>
        <strain evidence="5">2015-Iso6</strain>
    </source>
</reference>
<sequence length="263" mass="28862">MYYEVLGNSSPTAETVVLSAGLGGSGSFWQPQLAVLAEQFRVILYDQNGTGRSGSTLAAGYRMADMAAELAALLQRLEVQRCHLVGHALGGIIGLQLALDYPGLLQSLVVVNGWPVLDSQTRRCFTVRRDLLLNSGVESYVRAQPLFLYPADWLSQHDALLEQEQAHQVAHFQGMENLLRRLDALMAVDLRARLPALDRPVLALCARDDLLVPYPCSAALAAALPQGHYQEMAYGGHAMSVTDPDTFNALLLAWLQRHRMEPV</sequence>
<gene>
    <name evidence="2 4" type="primary">rutD</name>
    <name evidence="4" type="ORF">CYR55_00645</name>
</gene>
<dbReference type="PANTHER" id="PTHR43433">
    <property type="entry name" value="HYDROLASE, ALPHA/BETA FOLD FAMILY PROTEIN"/>
    <property type="match status" value="1"/>
</dbReference>
<dbReference type="InterPro" id="IPR000073">
    <property type="entry name" value="AB_hydrolase_1"/>
</dbReference>
<feature type="domain" description="AB hydrolase-1" evidence="3">
    <location>
        <begin position="15"/>
        <end position="115"/>
    </location>
</feature>
<evidence type="ECO:0000259" key="3">
    <source>
        <dbReference type="Pfam" id="PF00561"/>
    </source>
</evidence>
<dbReference type="InterPro" id="IPR050471">
    <property type="entry name" value="AB_hydrolase"/>
</dbReference>
<comment type="catalytic activity">
    <reaction evidence="2">
        <text>carbamate + 2 H(+) = NH4(+) + CO2</text>
        <dbReference type="Rhea" id="RHEA:15649"/>
        <dbReference type="ChEBI" id="CHEBI:13941"/>
        <dbReference type="ChEBI" id="CHEBI:15378"/>
        <dbReference type="ChEBI" id="CHEBI:16526"/>
        <dbReference type="ChEBI" id="CHEBI:28938"/>
    </reaction>
</comment>
<organism evidence="4 5">
    <name type="scientific">Chimaeribacter californicus</name>
    <dbReference type="NCBI Taxonomy" id="2060067"/>
    <lineage>
        <taxon>Bacteria</taxon>
        <taxon>Pseudomonadati</taxon>
        <taxon>Pseudomonadota</taxon>
        <taxon>Gammaproteobacteria</taxon>
        <taxon>Enterobacterales</taxon>
        <taxon>Yersiniaceae</taxon>
        <taxon>Chimaeribacter</taxon>
    </lineage>
</organism>
<comment type="function">
    <text evidence="2">Involved in pyrimidine catabolism. May facilitate the hydrolysis of carbamate, a reaction that can also occur spontaneously.</text>
</comment>
<dbReference type="RefSeq" id="WP_101814248.1">
    <property type="nucleotide sequence ID" value="NZ_PJZF01000001.1"/>
</dbReference>
<keyword evidence="1 2" id="KW-0378">Hydrolase</keyword>
<dbReference type="PANTHER" id="PTHR43433:SF5">
    <property type="entry name" value="AB HYDROLASE-1 DOMAIN-CONTAINING PROTEIN"/>
    <property type="match status" value="1"/>
</dbReference>
<dbReference type="NCBIfam" id="TIGR03611">
    <property type="entry name" value="RutD"/>
    <property type="match status" value="1"/>
</dbReference>
<protein>
    <recommendedName>
        <fullName evidence="2">Putative carbamate hydrolase RutD</fullName>
        <ecNumber evidence="2">3.5.1.-</ecNumber>
    </recommendedName>
    <alternativeName>
        <fullName evidence="2">Aminohydrolase</fullName>
    </alternativeName>
</protein>
<dbReference type="Gene3D" id="3.40.50.1820">
    <property type="entry name" value="alpha/beta hydrolase"/>
    <property type="match status" value="1"/>
</dbReference>
<proteinExistence type="inferred from homology"/>
<evidence type="ECO:0000313" key="5">
    <source>
        <dbReference type="Proteomes" id="UP000234240"/>
    </source>
</evidence>